<name>A0A0K0EJ38_STRER</name>
<evidence type="ECO:0000313" key="20">
    <source>
        <dbReference type="WBParaSite" id="SSTP_0000948900.1"/>
    </source>
</evidence>
<dbReference type="WBParaSite" id="TCONS_00010499.p1">
    <property type="protein sequence ID" value="TCONS_00010499.p1"/>
    <property type="gene ID" value="XLOC_003704"/>
</dbReference>
<evidence type="ECO:0000256" key="16">
    <source>
        <dbReference type="SAM" id="SignalP"/>
    </source>
</evidence>
<dbReference type="SUPFAM" id="SSF55073">
    <property type="entry name" value="Nucleotide cyclase"/>
    <property type="match status" value="1"/>
</dbReference>
<dbReference type="PROSITE" id="PS00452">
    <property type="entry name" value="GUANYLATE_CYCLASE_1"/>
    <property type="match status" value="1"/>
</dbReference>
<evidence type="ECO:0000256" key="14">
    <source>
        <dbReference type="RuleBase" id="RU003431"/>
    </source>
</evidence>
<keyword evidence="12 14" id="KW-0141">cGMP biosynthesis</keyword>
<dbReference type="GO" id="GO:0006935">
    <property type="term" value="P:chemotaxis"/>
    <property type="evidence" value="ECO:0007669"/>
    <property type="project" value="UniProtKB-ARBA"/>
</dbReference>
<dbReference type="InterPro" id="IPR001054">
    <property type="entry name" value="A/G_cyclase"/>
</dbReference>
<keyword evidence="4 15" id="KW-0812">Transmembrane</keyword>
<dbReference type="AlphaFoldDB" id="A0A0K0EJ38"/>
<accession>A0A0K0EJ38</accession>
<feature type="signal peptide" evidence="16">
    <location>
        <begin position="1"/>
        <end position="18"/>
    </location>
</feature>
<dbReference type="SUPFAM" id="SSF56112">
    <property type="entry name" value="Protein kinase-like (PK-like)"/>
    <property type="match status" value="1"/>
</dbReference>
<protein>
    <recommendedName>
        <fullName evidence="3 14">Guanylate cyclase</fullName>
        <ecNumber evidence="3 14">4.6.1.2</ecNumber>
    </recommendedName>
</protein>
<evidence type="ECO:0000256" key="15">
    <source>
        <dbReference type="SAM" id="Phobius"/>
    </source>
</evidence>
<keyword evidence="7 15" id="KW-1133">Transmembrane helix</keyword>
<dbReference type="GO" id="GO:0007168">
    <property type="term" value="P:receptor guanylyl cyclase signaling pathway"/>
    <property type="evidence" value="ECO:0007669"/>
    <property type="project" value="TreeGrafter"/>
</dbReference>
<proteinExistence type="inferred from homology"/>
<comment type="catalytic activity">
    <reaction evidence="1 14">
        <text>GTP = 3',5'-cyclic GMP + diphosphate</text>
        <dbReference type="Rhea" id="RHEA:13665"/>
        <dbReference type="ChEBI" id="CHEBI:33019"/>
        <dbReference type="ChEBI" id="CHEBI:37565"/>
        <dbReference type="ChEBI" id="CHEBI:57746"/>
        <dbReference type="EC" id="4.6.1.2"/>
    </reaction>
</comment>
<keyword evidence="10" id="KW-0325">Glycoprotein</keyword>
<evidence type="ECO:0000256" key="5">
    <source>
        <dbReference type="ARBA" id="ARBA00022729"/>
    </source>
</evidence>
<dbReference type="InterPro" id="IPR000719">
    <property type="entry name" value="Prot_kinase_dom"/>
</dbReference>
<evidence type="ECO:0000256" key="4">
    <source>
        <dbReference type="ARBA" id="ARBA00022692"/>
    </source>
</evidence>
<dbReference type="PROSITE" id="PS50011">
    <property type="entry name" value="PROTEIN_KINASE_DOM"/>
    <property type="match status" value="1"/>
</dbReference>
<evidence type="ECO:0000256" key="2">
    <source>
        <dbReference type="ARBA" id="ARBA00004479"/>
    </source>
</evidence>
<evidence type="ECO:0000256" key="9">
    <source>
        <dbReference type="ARBA" id="ARBA00023170"/>
    </source>
</evidence>
<evidence type="ECO:0000256" key="7">
    <source>
        <dbReference type="ARBA" id="ARBA00022989"/>
    </source>
</evidence>
<dbReference type="Proteomes" id="UP000035681">
    <property type="component" value="Unplaced"/>
</dbReference>
<dbReference type="Pfam" id="PF01094">
    <property type="entry name" value="ANF_receptor"/>
    <property type="match status" value="1"/>
</dbReference>
<sequence length="1055" mass="121719">MKVFFLFLTILFFIKINSKKEINIGFLFAKDSTVLSTIGGFNLSGGVVPLAFETIKKNQLLNNFTFNCHVEFDECVPYLSAGKTIELIRKKNVSAIFGPICVESSVRSTLTTKYFNIPSFVWGMASTANILIPHRFTSLISLNYIFPTISYATVTLLNLFKWKNFAFVYSSNIYNRCRYLKRDFHTVLSQIKFDGSLVFVHEIVNPDSNKEYDYFLTSIKNKTRVIVGCFDRDLWKRRLMLSMYDKKMNSNEYVLIIMDLKNLGIYTNTNNKDGLPHKIYQDRSEPPDGRDKDAYEIAKRTLFVDLPHFNFTSSELNNRILKGITEWPFYCKECYNSSYTRPAAYASYLFDAILLWAHILNKTLPIYGDDAINNATLFKEYCEGNYLGMTGNLTYTKRCLRMPTYFLYSFDGRGNEKVYMKFFFEDYNALNLSLLYEDPATTIFENWGNQVPLNVPKCGYSNNLCPINIFEEYKSIVIVVATSMGILILVIFFSLAYFIRKTKIKKNAELNRWMVPYLELSKNIGINSSSIQKRNSVSSSFLSHLSNSICNNSKFTLFSYLNKIVVGEKHDTRIPITKDIQQELNCILNFNYTGLNKYYGFSMDGPEMFSLWKFSKRGNLFNFLKTECKMFDTFFCTNLIKDLINGLSYIHNSPIEFHGSLTSKNCIISEHWQLKLSNFDFKELRRKDNVTSINKLWIAPEFLKKFEYITSKKGDIYSFGIITSEIITRKEPWNYKNRNESIEELLYLIIKGGIDRPKFELDIDNNLDIDQFIITLIKNCIDEDGDKRPPIHRIEKLFEGTIKDKSKNLMDHVFQILEQQSLILKKEIESRTQDLVEEQTKIDLLLKKMLPYKVAECLKSGKTVEPENFESVTVFFSDIVKFTNLSGKCSPFQVISLVNELYTLFDNVIEELDVYKVETIGDGYLCVSGLPERNGNLHGREIALLSLGFMKICNNFYIPHLPNEKVMVRIGCNTGPCVAGVVGLSMPRYCLFGDTINIASRMESNGKPGKIHITESYYNLLNNLGGFIVEPRGEIIIKGKGVMTTYWLNGMIEKI</sequence>
<dbReference type="InterPro" id="IPR028082">
    <property type="entry name" value="Peripla_BP_I"/>
</dbReference>
<dbReference type="WBParaSite" id="SSTP_0000948900.1">
    <property type="protein sequence ID" value="SSTP_0000948900.1"/>
    <property type="gene ID" value="SSTP_0000948900"/>
</dbReference>
<dbReference type="EC" id="4.6.1.2" evidence="3 14"/>
<dbReference type="GO" id="GO:0004016">
    <property type="term" value="F:adenylate cyclase activity"/>
    <property type="evidence" value="ECO:0007669"/>
    <property type="project" value="TreeGrafter"/>
</dbReference>
<evidence type="ECO:0000256" key="6">
    <source>
        <dbReference type="ARBA" id="ARBA00022741"/>
    </source>
</evidence>
<keyword evidence="5 16" id="KW-0732">Signal</keyword>
<evidence type="ECO:0000256" key="10">
    <source>
        <dbReference type="ARBA" id="ARBA00023180"/>
    </source>
</evidence>
<dbReference type="SUPFAM" id="SSF53822">
    <property type="entry name" value="Periplasmic binding protein-like I"/>
    <property type="match status" value="1"/>
</dbReference>
<dbReference type="Pfam" id="PF00211">
    <property type="entry name" value="Guanylate_cyc"/>
    <property type="match status" value="1"/>
</dbReference>
<dbReference type="STRING" id="6248.A0A0K0EJ38"/>
<keyword evidence="11 13" id="KW-0456">Lyase</keyword>
<feature type="transmembrane region" description="Helical" evidence="15">
    <location>
        <begin position="476"/>
        <end position="499"/>
    </location>
</feature>
<evidence type="ECO:0000259" key="17">
    <source>
        <dbReference type="PROSITE" id="PS50011"/>
    </source>
</evidence>
<feature type="domain" description="Protein kinase" evidence="17">
    <location>
        <begin position="518"/>
        <end position="798"/>
    </location>
</feature>
<keyword evidence="8 15" id="KW-0472">Membrane</keyword>
<evidence type="ECO:0000256" key="11">
    <source>
        <dbReference type="ARBA" id="ARBA00023239"/>
    </source>
</evidence>
<keyword evidence="9" id="KW-0675">Receptor</keyword>
<dbReference type="GO" id="GO:0007635">
    <property type="term" value="P:chemosensory behavior"/>
    <property type="evidence" value="ECO:0007669"/>
    <property type="project" value="UniProtKB-ARBA"/>
</dbReference>
<dbReference type="InterPro" id="IPR001828">
    <property type="entry name" value="ANF_lig-bd_rcpt"/>
</dbReference>
<dbReference type="PANTHER" id="PTHR11920:SF495">
    <property type="entry name" value="RECEPTOR-TYPE GUANYLATE CYCLASE GCY-7"/>
    <property type="match status" value="1"/>
</dbReference>
<organism evidence="20">
    <name type="scientific">Strongyloides stercoralis</name>
    <name type="common">Threadworm</name>
    <dbReference type="NCBI Taxonomy" id="6248"/>
    <lineage>
        <taxon>Eukaryota</taxon>
        <taxon>Metazoa</taxon>
        <taxon>Ecdysozoa</taxon>
        <taxon>Nematoda</taxon>
        <taxon>Chromadorea</taxon>
        <taxon>Rhabditida</taxon>
        <taxon>Tylenchina</taxon>
        <taxon>Panagrolaimomorpha</taxon>
        <taxon>Strongyloidoidea</taxon>
        <taxon>Strongyloididae</taxon>
        <taxon>Strongyloides</taxon>
    </lineage>
</organism>
<dbReference type="FunFam" id="3.30.70.1230:FF:000023">
    <property type="entry name" value="Guanylate cyclase"/>
    <property type="match status" value="1"/>
</dbReference>
<evidence type="ECO:0000256" key="13">
    <source>
        <dbReference type="RuleBase" id="RU000405"/>
    </source>
</evidence>
<dbReference type="GO" id="GO:0001653">
    <property type="term" value="F:peptide receptor activity"/>
    <property type="evidence" value="ECO:0007669"/>
    <property type="project" value="TreeGrafter"/>
</dbReference>
<evidence type="ECO:0000256" key="3">
    <source>
        <dbReference type="ARBA" id="ARBA00012202"/>
    </source>
</evidence>
<dbReference type="GO" id="GO:0005524">
    <property type="term" value="F:ATP binding"/>
    <property type="evidence" value="ECO:0007669"/>
    <property type="project" value="InterPro"/>
</dbReference>
<dbReference type="Gene3D" id="3.40.50.2300">
    <property type="match status" value="2"/>
</dbReference>
<reference evidence="20" key="1">
    <citation type="submission" date="2015-08" db="UniProtKB">
        <authorList>
            <consortium name="WormBaseParasite"/>
        </authorList>
    </citation>
    <scope>IDENTIFICATION</scope>
</reference>
<evidence type="ECO:0000256" key="8">
    <source>
        <dbReference type="ARBA" id="ARBA00023136"/>
    </source>
</evidence>
<evidence type="ECO:0000259" key="18">
    <source>
        <dbReference type="PROSITE" id="PS50125"/>
    </source>
</evidence>
<dbReference type="GO" id="GO:0035556">
    <property type="term" value="P:intracellular signal transduction"/>
    <property type="evidence" value="ECO:0007669"/>
    <property type="project" value="InterPro"/>
</dbReference>
<dbReference type="Gene3D" id="1.10.510.10">
    <property type="entry name" value="Transferase(Phosphotransferase) domain 1"/>
    <property type="match status" value="1"/>
</dbReference>
<dbReference type="InterPro" id="IPR018297">
    <property type="entry name" value="A/G_cyclase_CS"/>
</dbReference>
<dbReference type="PANTHER" id="PTHR11920">
    <property type="entry name" value="GUANYLYL CYCLASE"/>
    <property type="match status" value="1"/>
</dbReference>
<dbReference type="PROSITE" id="PS50125">
    <property type="entry name" value="GUANYLATE_CYCLASE_2"/>
    <property type="match status" value="1"/>
</dbReference>
<comment type="subcellular location">
    <subcellularLocation>
        <location evidence="2">Membrane</location>
        <topology evidence="2">Single-pass type I membrane protein</topology>
    </subcellularLocation>
</comment>
<comment type="similarity">
    <text evidence="13">Belongs to the adenylyl cyclase class-4/guanylyl cyclase family.</text>
</comment>
<keyword evidence="19" id="KW-1185">Reference proteome</keyword>
<evidence type="ECO:0000256" key="12">
    <source>
        <dbReference type="ARBA" id="ARBA00023293"/>
    </source>
</evidence>
<feature type="domain" description="Guanylate cyclase" evidence="18">
    <location>
        <begin position="873"/>
        <end position="1003"/>
    </location>
</feature>
<keyword evidence="6" id="KW-0547">Nucleotide-binding</keyword>
<dbReference type="GO" id="GO:0005886">
    <property type="term" value="C:plasma membrane"/>
    <property type="evidence" value="ECO:0007669"/>
    <property type="project" value="TreeGrafter"/>
</dbReference>
<dbReference type="SMART" id="SM00044">
    <property type="entry name" value="CYCc"/>
    <property type="match status" value="1"/>
</dbReference>
<dbReference type="Pfam" id="PF00069">
    <property type="entry name" value="Pkinase"/>
    <property type="match status" value="1"/>
</dbReference>
<evidence type="ECO:0000313" key="19">
    <source>
        <dbReference type="Proteomes" id="UP000035681"/>
    </source>
</evidence>
<evidence type="ECO:0000256" key="1">
    <source>
        <dbReference type="ARBA" id="ARBA00001436"/>
    </source>
</evidence>
<dbReference type="InterPro" id="IPR029787">
    <property type="entry name" value="Nucleotide_cyclase"/>
</dbReference>
<dbReference type="CDD" id="cd07302">
    <property type="entry name" value="CHD"/>
    <property type="match status" value="1"/>
</dbReference>
<dbReference type="InterPro" id="IPR050401">
    <property type="entry name" value="Cyclic_nucleotide_synthase"/>
</dbReference>
<dbReference type="CDD" id="cd06352">
    <property type="entry name" value="PBP1_NPR_GC-like"/>
    <property type="match status" value="1"/>
</dbReference>
<dbReference type="GO" id="GO:0004672">
    <property type="term" value="F:protein kinase activity"/>
    <property type="evidence" value="ECO:0007669"/>
    <property type="project" value="InterPro"/>
</dbReference>
<dbReference type="InterPro" id="IPR011009">
    <property type="entry name" value="Kinase-like_dom_sf"/>
</dbReference>
<dbReference type="Gene3D" id="3.30.70.1230">
    <property type="entry name" value="Nucleotide cyclase"/>
    <property type="match status" value="1"/>
</dbReference>
<feature type="chain" id="PRO_5005328154" description="Guanylate cyclase" evidence="16">
    <location>
        <begin position="19"/>
        <end position="1055"/>
    </location>
</feature>
<dbReference type="GO" id="GO:0004383">
    <property type="term" value="F:guanylate cyclase activity"/>
    <property type="evidence" value="ECO:0007669"/>
    <property type="project" value="UniProtKB-EC"/>
</dbReference>